<dbReference type="InterPro" id="IPR011703">
    <property type="entry name" value="ATPase_AAA-3"/>
</dbReference>
<dbReference type="GO" id="GO:0016887">
    <property type="term" value="F:ATP hydrolysis activity"/>
    <property type="evidence" value="ECO:0007669"/>
    <property type="project" value="InterPro"/>
</dbReference>
<dbReference type="InterPro" id="IPR041628">
    <property type="entry name" value="ChlI/MoxR_AAA_lid"/>
</dbReference>
<evidence type="ECO:0000256" key="1">
    <source>
        <dbReference type="ARBA" id="ARBA00022741"/>
    </source>
</evidence>
<dbReference type="AlphaFoldDB" id="A0A518BNA4"/>
<evidence type="ECO:0000259" key="5">
    <source>
        <dbReference type="Pfam" id="PF17863"/>
    </source>
</evidence>
<accession>A0A518BNA4</accession>
<keyword evidence="7" id="KW-1185">Reference proteome</keyword>
<keyword evidence="1" id="KW-0547">Nucleotide-binding</keyword>
<dbReference type="PANTHER" id="PTHR42759:SF1">
    <property type="entry name" value="MAGNESIUM-CHELATASE SUBUNIT CHLD"/>
    <property type="match status" value="1"/>
</dbReference>
<dbReference type="SUPFAM" id="SSF52540">
    <property type="entry name" value="P-loop containing nucleoside triphosphate hydrolases"/>
    <property type="match status" value="1"/>
</dbReference>
<comment type="similarity">
    <text evidence="3">Belongs to the MoxR family.</text>
</comment>
<dbReference type="Pfam" id="PF07726">
    <property type="entry name" value="AAA_3"/>
    <property type="match status" value="1"/>
</dbReference>
<dbReference type="EMBL" id="CP036287">
    <property type="protein sequence ID" value="QDU68436.1"/>
    <property type="molecule type" value="Genomic_DNA"/>
</dbReference>
<sequence length="331" mass="35831">MAPTQAQLDADTIQRGSAWTRDLTDALGRVVVGQEHLVRSLLIGLLTGGHVLLEGVPGLAKSLAVSTLARAVGGDFARLQFTPDLLPSDLVGTEVYHARDGSFAPRKGPIFANFILADEINRAPAKVQSALLEAMQERQVSIGGETFPLPRPFLVLATQNPLEQEGTYALPEAQLDRFALKVVLDYPRQDEELVILDRMASTAEPIEVTPVTSPEAVLATRPLVDAVTLDPRLREYIVRLVHATRRPAEAGLSELAGMIEYGASPRGTIVLALTCKAEALLEGRDYVTPTDIKRVAPDVLRHRVAPTYEAEASGFDSDALVRRVLETVPVP</sequence>
<feature type="domain" description="ChlI/MoxR AAA lid" evidence="5">
    <location>
        <begin position="258"/>
        <end position="322"/>
    </location>
</feature>
<evidence type="ECO:0000256" key="3">
    <source>
        <dbReference type="ARBA" id="ARBA00061607"/>
    </source>
</evidence>
<dbReference type="InterPro" id="IPR050764">
    <property type="entry name" value="CbbQ/NirQ/NorQ/GpvN"/>
</dbReference>
<dbReference type="Pfam" id="PF17863">
    <property type="entry name" value="AAA_lid_2"/>
    <property type="match status" value="1"/>
</dbReference>
<evidence type="ECO:0000259" key="4">
    <source>
        <dbReference type="Pfam" id="PF07726"/>
    </source>
</evidence>
<dbReference type="Proteomes" id="UP000316921">
    <property type="component" value="Chromosome"/>
</dbReference>
<dbReference type="InterPro" id="IPR027417">
    <property type="entry name" value="P-loop_NTPase"/>
</dbReference>
<dbReference type="FunFam" id="3.40.50.300:FF:000640">
    <property type="entry name" value="MoxR family ATPase"/>
    <property type="match status" value="1"/>
</dbReference>
<evidence type="ECO:0000256" key="2">
    <source>
        <dbReference type="ARBA" id="ARBA00022840"/>
    </source>
</evidence>
<dbReference type="PANTHER" id="PTHR42759">
    <property type="entry name" value="MOXR FAMILY PROTEIN"/>
    <property type="match status" value="1"/>
</dbReference>
<reference evidence="6 7" key="1">
    <citation type="submission" date="2019-02" db="EMBL/GenBank/DDBJ databases">
        <title>Deep-cultivation of Planctomycetes and their phenomic and genomic characterization uncovers novel biology.</title>
        <authorList>
            <person name="Wiegand S."/>
            <person name="Jogler M."/>
            <person name="Boedeker C."/>
            <person name="Pinto D."/>
            <person name="Vollmers J."/>
            <person name="Rivas-Marin E."/>
            <person name="Kohn T."/>
            <person name="Peeters S.H."/>
            <person name="Heuer A."/>
            <person name="Rast P."/>
            <person name="Oberbeckmann S."/>
            <person name="Bunk B."/>
            <person name="Jeske O."/>
            <person name="Meyerdierks A."/>
            <person name="Storesund J.E."/>
            <person name="Kallscheuer N."/>
            <person name="Luecker S."/>
            <person name="Lage O.M."/>
            <person name="Pohl T."/>
            <person name="Merkel B.J."/>
            <person name="Hornburger P."/>
            <person name="Mueller R.-W."/>
            <person name="Bruemmer F."/>
            <person name="Labrenz M."/>
            <person name="Spormann A.M."/>
            <person name="Op den Camp H."/>
            <person name="Overmann J."/>
            <person name="Amann R."/>
            <person name="Jetten M.S.M."/>
            <person name="Mascher T."/>
            <person name="Medema M.H."/>
            <person name="Devos D.P."/>
            <person name="Kaster A.-K."/>
            <person name="Ovreas L."/>
            <person name="Rohde M."/>
            <person name="Galperin M.Y."/>
            <person name="Jogler C."/>
        </authorList>
    </citation>
    <scope>NUCLEOTIDE SEQUENCE [LARGE SCALE GENOMIC DNA]</scope>
    <source>
        <strain evidence="6 7">Pla133</strain>
    </source>
</reference>
<dbReference type="PIRSF" id="PIRSF002849">
    <property type="entry name" value="AAA_ATPase_chaperone_MoxR_prd"/>
    <property type="match status" value="1"/>
</dbReference>
<gene>
    <name evidence="6" type="primary">ravA_3</name>
    <name evidence="6" type="ORF">Pla133_35330</name>
</gene>
<evidence type="ECO:0000313" key="7">
    <source>
        <dbReference type="Proteomes" id="UP000316921"/>
    </source>
</evidence>
<feature type="domain" description="ATPase AAA-3" evidence="4">
    <location>
        <begin position="50"/>
        <end position="179"/>
    </location>
</feature>
<dbReference type="RefSeq" id="WP_145067438.1">
    <property type="nucleotide sequence ID" value="NZ_CP036287.1"/>
</dbReference>
<dbReference type="GO" id="GO:0005524">
    <property type="term" value="F:ATP binding"/>
    <property type="evidence" value="ECO:0007669"/>
    <property type="project" value="UniProtKB-KW"/>
</dbReference>
<dbReference type="Gene3D" id="1.10.8.80">
    <property type="entry name" value="Magnesium chelatase subunit I, C-Terminal domain"/>
    <property type="match status" value="1"/>
</dbReference>
<dbReference type="KEGG" id="pbap:Pla133_35330"/>
<evidence type="ECO:0000313" key="6">
    <source>
        <dbReference type="EMBL" id="QDU68436.1"/>
    </source>
</evidence>
<protein>
    <submittedName>
        <fullName evidence="6">ATPase RavA</fullName>
    </submittedName>
</protein>
<proteinExistence type="inferred from homology"/>
<dbReference type="Gene3D" id="3.40.50.300">
    <property type="entry name" value="P-loop containing nucleotide triphosphate hydrolases"/>
    <property type="match status" value="1"/>
</dbReference>
<keyword evidence="2" id="KW-0067">ATP-binding</keyword>
<name>A0A518BNA4_9BACT</name>
<organism evidence="6 7">
    <name type="scientific">Engelhardtia mirabilis</name>
    <dbReference type="NCBI Taxonomy" id="2528011"/>
    <lineage>
        <taxon>Bacteria</taxon>
        <taxon>Pseudomonadati</taxon>
        <taxon>Planctomycetota</taxon>
        <taxon>Planctomycetia</taxon>
        <taxon>Planctomycetia incertae sedis</taxon>
        <taxon>Engelhardtia</taxon>
    </lineage>
</organism>